<dbReference type="Pfam" id="PF13695">
    <property type="entry name" value="Zn_ribbon_3CxxC"/>
    <property type="match status" value="1"/>
</dbReference>
<evidence type="ECO:0000313" key="6">
    <source>
        <dbReference type="EMBL" id="GJJ74256.1"/>
    </source>
</evidence>
<evidence type="ECO:0000313" key="7">
    <source>
        <dbReference type="Proteomes" id="UP000827284"/>
    </source>
</evidence>
<evidence type="ECO:0000256" key="2">
    <source>
        <dbReference type="ARBA" id="ARBA00022771"/>
    </source>
</evidence>
<keyword evidence="7" id="KW-1185">Reference proteome</keyword>
<gene>
    <name evidence="6" type="ORF">EMPS_06614</name>
</gene>
<dbReference type="OrthoDB" id="8121437at2759"/>
<reference evidence="6" key="2">
    <citation type="journal article" date="2022" name="Microbiol. Resour. Announc.">
        <title>Whole-Genome Sequence of Entomortierella parvispora E1425, a Mucoromycotan Fungus Associated with Burkholderiaceae-Related Endosymbiotic Bacteria.</title>
        <authorList>
            <person name="Herlambang A."/>
            <person name="Guo Y."/>
            <person name="Takashima Y."/>
            <person name="Narisawa K."/>
            <person name="Ohta H."/>
            <person name="Nishizawa T."/>
        </authorList>
    </citation>
    <scope>NUCLEOTIDE SEQUENCE</scope>
    <source>
        <strain evidence="6">E1425</strain>
    </source>
</reference>
<proteinExistence type="predicted"/>
<keyword evidence="1" id="KW-0479">Metal-binding</keyword>
<evidence type="ECO:0000256" key="4">
    <source>
        <dbReference type="SAM" id="MobiDB-lite"/>
    </source>
</evidence>
<reference evidence="6" key="1">
    <citation type="submission" date="2021-11" db="EMBL/GenBank/DDBJ databases">
        <authorList>
            <person name="Herlambang A."/>
            <person name="Guo Y."/>
            <person name="Takashima Y."/>
            <person name="Nishizawa T."/>
        </authorList>
    </citation>
    <scope>NUCLEOTIDE SEQUENCE</scope>
    <source>
        <strain evidence="6">E1425</strain>
    </source>
</reference>
<name>A0A9P3HCK1_9FUNG</name>
<sequence>MAKNKNGKVPATTAAASAASSVPTLSILLTPGASPALLAAEVTKVDRQELNRLDMSSTPVWARHIIHQERCRRKIQDQRLGKPNTSSTAAASPTITTAATTSTTTTSAQPKIPPTTTAASMAATAAKSTYKLKLPAKATAKALEDLRDKLPKLDRTDLNMISMQTTPSWARSLINNERCRRKKVDTPVESVLKSLEVAMETSSAEASATPAEVAARASAFADTAEPSSDNSGYVLSSDDDFEPISPSTSSSALPTHRAIVAKAEKPRKKQKNPGKAGNYGRPVASQKTKDGSYLHDELVEAAANKTTSSLWDCTLIYDSTLKQSESMHSDIEQRGRDMFGRFHCTSCRMRGKPRTWHSAEVFTQFWCKYTPASGFRGSKDTLKYQSLIYFQKCRGCEQYMEAELDRDSYVRSTIKAFELWTGRRERQYRNDGSDSEETTKPHDKARCHGCIMGLHHGGNRTDYPHRWGY</sequence>
<dbReference type="GO" id="GO:0008270">
    <property type="term" value="F:zinc ion binding"/>
    <property type="evidence" value="ECO:0007669"/>
    <property type="project" value="UniProtKB-KW"/>
</dbReference>
<evidence type="ECO:0000256" key="3">
    <source>
        <dbReference type="ARBA" id="ARBA00022833"/>
    </source>
</evidence>
<dbReference type="AlphaFoldDB" id="A0A9P3HCK1"/>
<dbReference type="InterPro" id="IPR027377">
    <property type="entry name" value="ZAR1/RTP1-5-like_Znf-3CxxC"/>
</dbReference>
<feature type="region of interest" description="Disordered" evidence="4">
    <location>
        <begin position="77"/>
        <end position="115"/>
    </location>
</feature>
<dbReference type="EMBL" id="BQFW01000008">
    <property type="protein sequence ID" value="GJJ74256.1"/>
    <property type="molecule type" value="Genomic_DNA"/>
</dbReference>
<dbReference type="SMART" id="SM01328">
    <property type="entry name" value="zf-3CxxC"/>
    <property type="match status" value="1"/>
</dbReference>
<evidence type="ECO:0000259" key="5">
    <source>
        <dbReference type="SMART" id="SM01328"/>
    </source>
</evidence>
<feature type="compositionally biased region" description="Low complexity" evidence="4">
    <location>
        <begin position="85"/>
        <end position="108"/>
    </location>
</feature>
<dbReference type="Proteomes" id="UP000827284">
    <property type="component" value="Unassembled WGS sequence"/>
</dbReference>
<organism evidence="6 7">
    <name type="scientific">Entomortierella parvispora</name>
    <dbReference type="NCBI Taxonomy" id="205924"/>
    <lineage>
        <taxon>Eukaryota</taxon>
        <taxon>Fungi</taxon>
        <taxon>Fungi incertae sedis</taxon>
        <taxon>Mucoromycota</taxon>
        <taxon>Mortierellomycotina</taxon>
        <taxon>Mortierellomycetes</taxon>
        <taxon>Mortierellales</taxon>
        <taxon>Mortierellaceae</taxon>
        <taxon>Entomortierella</taxon>
    </lineage>
</organism>
<keyword evidence="2" id="KW-0863">Zinc-finger</keyword>
<evidence type="ECO:0000256" key="1">
    <source>
        <dbReference type="ARBA" id="ARBA00022723"/>
    </source>
</evidence>
<feature type="domain" description="3CxxC-type" evidence="5">
    <location>
        <begin position="337"/>
        <end position="453"/>
    </location>
</feature>
<protein>
    <recommendedName>
        <fullName evidence="5">3CxxC-type domain-containing protein</fullName>
    </recommendedName>
</protein>
<comment type="caution">
    <text evidence="6">The sequence shown here is derived from an EMBL/GenBank/DDBJ whole genome shotgun (WGS) entry which is preliminary data.</text>
</comment>
<feature type="compositionally biased region" description="Polar residues" evidence="4">
    <location>
        <begin position="225"/>
        <end position="234"/>
    </location>
</feature>
<accession>A0A9P3HCK1</accession>
<keyword evidence="3" id="KW-0862">Zinc</keyword>
<feature type="region of interest" description="Disordered" evidence="4">
    <location>
        <begin position="220"/>
        <end position="288"/>
    </location>
</feature>